<reference evidence="1 2" key="1">
    <citation type="submission" date="2008-07" db="EMBL/GenBank/DDBJ databases">
        <authorList>
            <person name="Tandeau de Marsac N."/>
            <person name="Ferriera S."/>
            <person name="Johnson J."/>
            <person name="Kravitz S."/>
            <person name="Beeson K."/>
            <person name="Sutton G."/>
            <person name="Rogers Y.-H."/>
            <person name="Friedman R."/>
            <person name="Frazier M."/>
            <person name="Venter J.C."/>
        </authorList>
    </citation>
    <scope>NUCLEOTIDE SEQUENCE [LARGE SCALE GENOMIC DNA]</scope>
    <source>
        <strain evidence="1 2">PCC 7420</strain>
    </source>
</reference>
<dbReference type="OrthoDB" id="462353at2"/>
<dbReference type="Proteomes" id="UP000003835">
    <property type="component" value="Unassembled WGS sequence"/>
</dbReference>
<dbReference type="eggNOG" id="ENOG5034BXA">
    <property type="taxonomic scope" value="Bacteria"/>
</dbReference>
<sequence>MQAYFVPNDNQLPSAQVSIQASSDPVSRKEFIKVMVIGSRKGINSIIKTLHRLRFAEVREWSPPIPYGASGEMMSLLRRQIMVD</sequence>
<dbReference type="HOGENOM" id="CLU_183721_1_0_3"/>
<proteinExistence type="predicted"/>
<accession>B4VJV2</accession>
<dbReference type="AlphaFoldDB" id="B4VJV2"/>
<keyword evidence="2" id="KW-1185">Reference proteome</keyword>
<name>B4VJV2_9CYAN</name>
<organism evidence="1 2">
    <name type="scientific">Coleofasciculus chthonoplastes PCC 7420</name>
    <dbReference type="NCBI Taxonomy" id="118168"/>
    <lineage>
        <taxon>Bacteria</taxon>
        <taxon>Bacillati</taxon>
        <taxon>Cyanobacteriota</taxon>
        <taxon>Cyanophyceae</taxon>
        <taxon>Coleofasciculales</taxon>
        <taxon>Coleofasciculaceae</taxon>
        <taxon>Coleofasciculus</taxon>
    </lineage>
</organism>
<evidence type="ECO:0000313" key="1">
    <source>
        <dbReference type="EMBL" id="EDX77791.1"/>
    </source>
</evidence>
<gene>
    <name evidence="1" type="ORF">MC7420_3115</name>
</gene>
<evidence type="ECO:0000313" key="2">
    <source>
        <dbReference type="Proteomes" id="UP000003835"/>
    </source>
</evidence>
<protein>
    <submittedName>
        <fullName evidence="1">Uncharacterized protein</fullName>
    </submittedName>
</protein>
<dbReference type="RefSeq" id="WP_006099052.1">
    <property type="nucleotide sequence ID" value="NZ_DS989843.1"/>
</dbReference>
<dbReference type="EMBL" id="DS989843">
    <property type="protein sequence ID" value="EDX77791.1"/>
    <property type="molecule type" value="Genomic_DNA"/>
</dbReference>